<gene>
    <name evidence="10" type="ORF">E2C06_27090</name>
</gene>
<keyword evidence="3" id="KW-1003">Cell membrane</keyword>
<dbReference type="PROSITE" id="PS51257">
    <property type="entry name" value="PROKAR_LIPOPROTEIN"/>
    <property type="match status" value="1"/>
</dbReference>
<evidence type="ECO:0000256" key="6">
    <source>
        <dbReference type="ARBA" id="ARBA00022989"/>
    </source>
</evidence>
<evidence type="ECO:0000313" key="11">
    <source>
        <dbReference type="Proteomes" id="UP000295096"/>
    </source>
</evidence>
<keyword evidence="5" id="KW-0029">Amino-acid transport</keyword>
<keyword evidence="2" id="KW-0813">Transport</keyword>
<protein>
    <submittedName>
        <fullName evidence="10">Branched-chain amino acid ABC transporter permease</fullName>
    </submittedName>
</protein>
<dbReference type="Pfam" id="PF02653">
    <property type="entry name" value="BPD_transp_2"/>
    <property type="match status" value="1"/>
</dbReference>
<evidence type="ECO:0000256" key="7">
    <source>
        <dbReference type="ARBA" id="ARBA00023136"/>
    </source>
</evidence>
<name>A0A4R5Q942_9PROT</name>
<feature type="transmembrane region" description="Helical" evidence="9">
    <location>
        <begin position="12"/>
        <end position="32"/>
    </location>
</feature>
<dbReference type="Proteomes" id="UP000295096">
    <property type="component" value="Unassembled WGS sequence"/>
</dbReference>
<keyword evidence="7 9" id="KW-0472">Membrane</keyword>
<feature type="transmembrane region" description="Helical" evidence="9">
    <location>
        <begin position="259"/>
        <end position="280"/>
    </location>
</feature>
<feature type="transmembrane region" description="Helical" evidence="9">
    <location>
        <begin position="145"/>
        <end position="163"/>
    </location>
</feature>
<evidence type="ECO:0000256" key="9">
    <source>
        <dbReference type="SAM" id="Phobius"/>
    </source>
</evidence>
<keyword evidence="6 9" id="KW-1133">Transmembrane helix</keyword>
<comment type="caution">
    <text evidence="10">The sequence shown here is derived from an EMBL/GenBank/DDBJ whole genome shotgun (WGS) entry which is preliminary data.</text>
</comment>
<dbReference type="AlphaFoldDB" id="A0A4R5Q942"/>
<dbReference type="InterPro" id="IPR001851">
    <property type="entry name" value="ABC_transp_permease"/>
</dbReference>
<organism evidence="10 11">
    <name type="scientific">Dankookia rubra</name>
    <dbReference type="NCBI Taxonomy" id="1442381"/>
    <lineage>
        <taxon>Bacteria</taxon>
        <taxon>Pseudomonadati</taxon>
        <taxon>Pseudomonadota</taxon>
        <taxon>Alphaproteobacteria</taxon>
        <taxon>Acetobacterales</taxon>
        <taxon>Roseomonadaceae</taxon>
        <taxon>Dankookia</taxon>
    </lineage>
</organism>
<sequence>MDDVVRILQLVANGTAAGCIYGMVALGFVLIYKATEMVNFAQGELMMLGAFFAFTFIELWGLNYWLGFLLAIAATGAFGYLLDALVLRRVIGQPQFAVVMLTLGLAFIFRATAGAIWGYDAVGFTTPFTNQVANFGSGLVLGKDQVSIIVGTVILCGVLYLFFSRTRLGIAMQASSQNQLAAYYMGIPVRTVFSLIWAISAGVAAVAAVLLVPVQMIDVNMGLIGIKAFAAAVLGGFGSIPGALVGGVIVGIVEQLAGYYLPAGSMELTSNIVLLSVLIVRPQGLLGQTIRKRV</sequence>
<accession>A0A4R5Q942</accession>
<dbReference type="OrthoDB" id="9778908at2"/>
<dbReference type="GO" id="GO:0006865">
    <property type="term" value="P:amino acid transport"/>
    <property type="evidence" value="ECO:0007669"/>
    <property type="project" value="UniProtKB-KW"/>
</dbReference>
<keyword evidence="11" id="KW-1185">Reference proteome</keyword>
<evidence type="ECO:0000256" key="5">
    <source>
        <dbReference type="ARBA" id="ARBA00022970"/>
    </source>
</evidence>
<evidence type="ECO:0000256" key="4">
    <source>
        <dbReference type="ARBA" id="ARBA00022692"/>
    </source>
</evidence>
<comment type="subcellular location">
    <subcellularLocation>
        <location evidence="1">Cell membrane</location>
        <topology evidence="1">Multi-pass membrane protein</topology>
    </subcellularLocation>
</comment>
<keyword evidence="4 9" id="KW-0812">Transmembrane</keyword>
<evidence type="ECO:0000256" key="3">
    <source>
        <dbReference type="ARBA" id="ARBA00022475"/>
    </source>
</evidence>
<evidence type="ECO:0000256" key="1">
    <source>
        <dbReference type="ARBA" id="ARBA00004651"/>
    </source>
</evidence>
<dbReference type="CDD" id="cd06582">
    <property type="entry name" value="TM_PBP1_LivH_like"/>
    <property type="match status" value="1"/>
</dbReference>
<reference evidence="10 11" key="1">
    <citation type="journal article" date="2016" name="J. Microbiol.">
        <title>Dankookia rubra gen. nov., sp. nov., an alphaproteobacterium isolated from sediment of a shallow stream.</title>
        <authorList>
            <person name="Kim W.H."/>
            <person name="Kim D.H."/>
            <person name="Kang K."/>
            <person name="Ahn T.Y."/>
        </authorList>
    </citation>
    <scope>NUCLEOTIDE SEQUENCE [LARGE SCALE GENOMIC DNA]</scope>
    <source>
        <strain evidence="10 11">JCM30602</strain>
    </source>
</reference>
<proteinExistence type="inferred from homology"/>
<feature type="transmembrane region" description="Helical" evidence="9">
    <location>
        <begin position="98"/>
        <end position="119"/>
    </location>
</feature>
<evidence type="ECO:0000256" key="2">
    <source>
        <dbReference type="ARBA" id="ARBA00022448"/>
    </source>
</evidence>
<evidence type="ECO:0000313" key="10">
    <source>
        <dbReference type="EMBL" id="TDH59490.1"/>
    </source>
</evidence>
<feature type="transmembrane region" description="Helical" evidence="9">
    <location>
        <begin position="195"/>
        <end position="217"/>
    </location>
</feature>
<dbReference type="PANTHER" id="PTHR11795">
    <property type="entry name" value="BRANCHED-CHAIN AMINO ACID TRANSPORT SYSTEM PERMEASE PROTEIN LIVH"/>
    <property type="match status" value="1"/>
</dbReference>
<feature type="transmembrane region" description="Helical" evidence="9">
    <location>
        <begin position="44"/>
        <end position="62"/>
    </location>
</feature>
<dbReference type="GO" id="GO:0005886">
    <property type="term" value="C:plasma membrane"/>
    <property type="evidence" value="ECO:0007669"/>
    <property type="project" value="UniProtKB-SubCell"/>
</dbReference>
<evidence type="ECO:0000256" key="8">
    <source>
        <dbReference type="ARBA" id="ARBA00037998"/>
    </source>
</evidence>
<feature type="transmembrane region" description="Helical" evidence="9">
    <location>
        <begin position="229"/>
        <end position="253"/>
    </location>
</feature>
<dbReference type="GO" id="GO:0022857">
    <property type="term" value="F:transmembrane transporter activity"/>
    <property type="evidence" value="ECO:0007669"/>
    <property type="project" value="InterPro"/>
</dbReference>
<dbReference type="EMBL" id="SMSJ01000064">
    <property type="protein sequence ID" value="TDH59490.1"/>
    <property type="molecule type" value="Genomic_DNA"/>
</dbReference>
<comment type="similarity">
    <text evidence="8">Belongs to the binding-protein-dependent transport system permease family. LivHM subfamily.</text>
</comment>
<dbReference type="InterPro" id="IPR052157">
    <property type="entry name" value="BCAA_transport_permease"/>
</dbReference>
<dbReference type="RefSeq" id="WP_133291710.1">
    <property type="nucleotide sequence ID" value="NZ_SMSJ01000064.1"/>
</dbReference>
<dbReference type="PANTHER" id="PTHR11795:SF451">
    <property type="entry name" value="ABC TRANSPORTER PERMEASE PROTEIN"/>
    <property type="match status" value="1"/>
</dbReference>
<feature type="transmembrane region" description="Helical" evidence="9">
    <location>
        <begin position="68"/>
        <end position="86"/>
    </location>
</feature>